<dbReference type="CDD" id="cd02440">
    <property type="entry name" value="AdoMet_MTases"/>
    <property type="match status" value="1"/>
</dbReference>
<dbReference type="Pfam" id="PF13489">
    <property type="entry name" value="Methyltransf_23"/>
    <property type="match status" value="1"/>
</dbReference>
<accession>A0A172T379</accession>
<evidence type="ECO:0000313" key="2">
    <source>
        <dbReference type="Proteomes" id="UP000077096"/>
    </source>
</evidence>
<dbReference type="PANTHER" id="PTHR43861">
    <property type="entry name" value="TRANS-ACONITATE 2-METHYLTRANSFERASE-RELATED"/>
    <property type="match status" value="1"/>
</dbReference>
<reference evidence="1 2" key="1">
    <citation type="submission" date="2014-08" db="EMBL/GenBank/DDBJ databases">
        <title>Fervidobacterium pennivorans DYC genome.</title>
        <authorList>
            <person name="Wushke S."/>
        </authorList>
    </citation>
    <scope>NUCLEOTIDE SEQUENCE [LARGE SCALE GENOMIC DNA]</scope>
    <source>
        <strain evidence="1 2">DYC</strain>
    </source>
</reference>
<dbReference type="KEGG" id="fng:JM64_05175"/>
<dbReference type="AlphaFoldDB" id="A0A172T379"/>
<dbReference type="GO" id="GO:0032259">
    <property type="term" value="P:methylation"/>
    <property type="evidence" value="ECO:0007669"/>
    <property type="project" value="UniProtKB-KW"/>
</dbReference>
<dbReference type="OrthoDB" id="45841at2"/>
<organism evidence="1 2">
    <name type="scientific">Fervidobacterium pennivorans</name>
    <dbReference type="NCBI Taxonomy" id="93466"/>
    <lineage>
        <taxon>Bacteria</taxon>
        <taxon>Thermotogati</taxon>
        <taxon>Thermotogota</taxon>
        <taxon>Thermotogae</taxon>
        <taxon>Thermotogales</taxon>
        <taxon>Fervidobacteriaceae</taxon>
        <taxon>Fervidobacterium</taxon>
    </lineage>
</organism>
<dbReference type="GO" id="GO:0008168">
    <property type="term" value="F:methyltransferase activity"/>
    <property type="evidence" value="ECO:0007669"/>
    <property type="project" value="UniProtKB-KW"/>
</dbReference>
<proteinExistence type="predicted"/>
<dbReference type="SUPFAM" id="SSF53335">
    <property type="entry name" value="S-adenosyl-L-methionine-dependent methyltransferases"/>
    <property type="match status" value="1"/>
</dbReference>
<dbReference type="Proteomes" id="UP000077096">
    <property type="component" value="Chromosome"/>
</dbReference>
<dbReference type="EMBL" id="CP011393">
    <property type="protein sequence ID" value="ANE41430.1"/>
    <property type="molecule type" value="Genomic_DNA"/>
</dbReference>
<keyword evidence="1" id="KW-0808">Transferase</keyword>
<protein>
    <submittedName>
        <fullName evidence="1">Methyltransferase type 12</fullName>
    </submittedName>
</protein>
<gene>
    <name evidence="1" type="ORF">JM64_05175</name>
</gene>
<dbReference type="InterPro" id="IPR029063">
    <property type="entry name" value="SAM-dependent_MTases_sf"/>
</dbReference>
<evidence type="ECO:0000313" key="1">
    <source>
        <dbReference type="EMBL" id="ANE41430.1"/>
    </source>
</evidence>
<name>A0A172T379_FERPE</name>
<sequence>MHYFRSSSEYYSSIAHIYDKMYEDIYWTIAKQQIKLTIEKHVPSITGLNVIDIGGGTGYWSLWALKKGAKVVFVEPAQKMFEQARIKISKEMGMELRNVHIEFINCSAEDLDSFLRLEENFDVIFLLGDVLSYVDNLEKTMENISRAAKKGALVFGTVDNYFSYVKDVISYGSWRDYRYLANRRKLPIGSEFGTFEARAFEPAEIENTFEDYGFKVVELTALASMQSVELSIKYGKYFVFEAEHLFFVAKKV</sequence>
<dbReference type="Gene3D" id="3.40.50.150">
    <property type="entry name" value="Vaccinia Virus protein VP39"/>
    <property type="match status" value="1"/>
</dbReference>
<keyword evidence="1" id="KW-0489">Methyltransferase</keyword>
<dbReference type="PATRIC" id="fig|93466.3.peg.1102"/>